<dbReference type="Pfam" id="PF05974">
    <property type="entry name" value="DUF892"/>
    <property type="match status" value="1"/>
</dbReference>
<name>A0A922P314_9HYPH</name>
<dbReference type="RefSeq" id="WP_037164044.1">
    <property type="nucleotide sequence ID" value="NZ_CAJXID010000008.1"/>
</dbReference>
<gene>
    <name evidence="1" type="ORF">GV68_09640</name>
</gene>
<dbReference type="Proteomes" id="UP000052167">
    <property type="component" value="Unassembled WGS sequence"/>
</dbReference>
<keyword evidence="2" id="KW-1185">Reference proteome</keyword>
<organism evidence="1 2">
    <name type="scientific">Pseudorhizobium pelagicum</name>
    <dbReference type="NCBI Taxonomy" id="1509405"/>
    <lineage>
        <taxon>Bacteria</taxon>
        <taxon>Pseudomonadati</taxon>
        <taxon>Pseudomonadota</taxon>
        <taxon>Alphaproteobacteria</taxon>
        <taxon>Hyphomicrobiales</taxon>
        <taxon>Rhizobiaceae</taxon>
        <taxon>Rhizobium/Agrobacterium group</taxon>
        <taxon>Pseudorhizobium</taxon>
    </lineage>
</organism>
<proteinExistence type="predicted"/>
<accession>A0A922P314</accession>
<evidence type="ECO:0000313" key="1">
    <source>
        <dbReference type="EMBL" id="KEQ10524.1"/>
    </source>
</evidence>
<dbReference type="Gene3D" id="1.20.1260.10">
    <property type="match status" value="1"/>
</dbReference>
<dbReference type="EMBL" id="JOKJ01000002">
    <property type="protein sequence ID" value="KEQ10524.1"/>
    <property type="molecule type" value="Genomic_DNA"/>
</dbReference>
<reference evidence="1 2" key="1">
    <citation type="submission" date="2014-06" db="EMBL/GenBank/DDBJ databases">
        <title>Rhizobium pelagicum/R2-400B4.</title>
        <authorList>
            <person name="Kimes N.E."/>
            <person name="Lopez-Perez M."/>
        </authorList>
    </citation>
    <scope>NUCLEOTIDE SEQUENCE [LARGE SCALE GENOMIC DNA]</scope>
    <source>
        <strain evidence="1 2">R2-400B4</strain>
    </source>
</reference>
<dbReference type="SUPFAM" id="SSF47240">
    <property type="entry name" value="Ferritin-like"/>
    <property type="match status" value="1"/>
</dbReference>
<dbReference type="AlphaFoldDB" id="A0A922P314"/>
<dbReference type="InterPro" id="IPR012347">
    <property type="entry name" value="Ferritin-like"/>
</dbReference>
<protein>
    <recommendedName>
        <fullName evidence="3">Ferritin-like domain-containing protein</fullName>
    </recommendedName>
</protein>
<dbReference type="InterPro" id="IPR010287">
    <property type="entry name" value="DUF892_YciF-like"/>
</dbReference>
<comment type="caution">
    <text evidence="1">The sequence shown here is derived from an EMBL/GenBank/DDBJ whole genome shotgun (WGS) entry which is preliminary data.</text>
</comment>
<sequence>MAHTQDHFANWLRDAHGLEEQAVTMLAAQARRIENYPLLKARIEEHLAETKGHVQALQSLLDKLPNGRTSILKDVTGRLSATLQGLGGALTHDEVVKGAMAAYAFEHVEIATYRVLIAAADELGEVEAKAVFEDILADEVAMASWLEENLDDTTRLFLMRDERELQAKR</sequence>
<dbReference type="InterPro" id="IPR009078">
    <property type="entry name" value="Ferritin-like_SF"/>
</dbReference>
<evidence type="ECO:0000313" key="2">
    <source>
        <dbReference type="Proteomes" id="UP000052167"/>
    </source>
</evidence>
<evidence type="ECO:0008006" key="3">
    <source>
        <dbReference type="Google" id="ProtNLM"/>
    </source>
</evidence>